<dbReference type="InterPro" id="IPR001173">
    <property type="entry name" value="Glyco_trans_2-like"/>
</dbReference>
<reference evidence="5" key="1">
    <citation type="journal article" date="2014" name="Front. Microbiol.">
        <title>High frequency of phylogenetically diverse reductive dehalogenase-homologous genes in deep subseafloor sedimentary metagenomes.</title>
        <authorList>
            <person name="Kawai M."/>
            <person name="Futagami T."/>
            <person name="Toyoda A."/>
            <person name="Takaki Y."/>
            <person name="Nishi S."/>
            <person name="Hori S."/>
            <person name="Arai W."/>
            <person name="Tsubouchi T."/>
            <person name="Morono Y."/>
            <person name="Uchiyama I."/>
            <person name="Ito T."/>
            <person name="Fujiyama A."/>
            <person name="Inagaki F."/>
            <person name="Takami H."/>
        </authorList>
    </citation>
    <scope>NUCLEOTIDE SEQUENCE</scope>
    <source>
        <strain evidence="5">Expedition CK06-06</strain>
    </source>
</reference>
<evidence type="ECO:0000313" key="5">
    <source>
        <dbReference type="EMBL" id="GAH97519.1"/>
    </source>
</evidence>
<sequence>MGAYAARNVGIRAARGDILAFLDDDAVADEKWVETLVSTYKELDAVAVGGKILPIWLPSKPAYFPEELYWLVGVTHKGFAEDKVVEIRNAFGPNMSFKREVFEQVGLFNENLGFSKKGTSYIQAGEAEFSLRMTNKFGVGVIYNPGAIVHHKIPVSKARLKLLLKRSFYQGYSKVLLQKWGAAPDSISTEKSHLRDLLLKYIPQRIKRTFTGPNQVAQVKQLSVLSCSIVAVGLGFLYGHVRQIIK</sequence>
<keyword evidence="3" id="KW-0808">Transferase</keyword>
<dbReference type="InterPro" id="IPR029044">
    <property type="entry name" value="Nucleotide-diphossugar_trans"/>
</dbReference>
<evidence type="ECO:0000256" key="3">
    <source>
        <dbReference type="ARBA" id="ARBA00022679"/>
    </source>
</evidence>
<keyword evidence="2" id="KW-0328">Glycosyltransferase</keyword>
<dbReference type="PANTHER" id="PTHR43179">
    <property type="entry name" value="RHAMNOSYLTRANSFERASE WBBL"/>
    <property type="match status" value="1"/>
</dbReference>
<dbReference type="GO" id="GO:0016757">
    <property type="term" value="F:glycosyltransferase activity"/>
    <property type="evidence" value="ECO:0007669"/>
    <property type="project" value="UniProtKB-KW"/>
</dbReference>
<accession>X1L516</accession>
<dbReference type="AlphaFoldDB" id="X1L516"/>
<dbReference type="EMBL" id="BARV01000373">
    <property type="protein sequence ID" value="GAH97519.1"/>
    <property type="molecule type" value="Genomic_DNA"/>
</dbReference>
<dbReference type="PANTHER" id="PTHR43179:SF12">
    <property type="entry name" value="GALACTOFURANOSYLTRANSFERASE GLFT2"/>
    <property type="match status" value="1"/>
</dbReference>
<dbReference type="SUPFAM" id="SSF53448">
    <property type="entry name" value="Nucleotide-diphospho-sugar transferases"/>
    <property type="match status" value="1"/>
</dbReference>
<comment type="caution">
    <text evidence="5">The sequence shown here is derived from an EMBL/GenBank/DDBJ whole genome shotgun (WGS) entry which is preliminary data.</text>
</comment>
<gene>
    <name evidence="5" type="ORF">S06H3_01479</name>
</gene>
<organism evidence="5">
    <name type="scientific">marine sediment metagenome</name>
    <dbReference type="NCBI Taxonomy" id="412755"/>
    <lineage>
        <taxon>unclassified sequences</taxon>
        <taxon>metagenomes</taxon>
        <taxon>ecological metagenomes</taxon>
    </lineage>
</organism>
<comment type="similarity">
    <text evidence="1">Belongs to the glycosyltransferase 2 family.</text>
</comment>
<dbReference type="Pfam" id="PF00535">
    <property type="entry name" value="Glycos_transf_2"/>
    <property type="match status" value="1"/>
</dbReference>
<protein>
    <recommendedName>
        <fullName evidence="4">Glycosyltransferase 2-like domain-containing protein</fullName>
    </recommendedName>
</protein>
<evidence type="ECO:0000256" key="2">
    <source>
        <dbReference type="ARBA" id="ARBA00022676"/>
    </source>
</evidence>
<name>X1L516_9ZZZZ</name>
<evidence type="ECO:0000256" key="1">
    <source>
        <dbReference type="ARBA" id="ARBA00006739"/>
    </source>
</evidence>
<evidence type="ECO:0000259" key="4">
    <source>
        <dbReference type="Pfam" id="PF00535"/>
    </source>
</evidence>
<feature type="domain" description="Glycosyltransferase 2-like" evidence="4">
    <location>
        <begin position="2"/>
        <end position="105"/>
    </location>
</feature>
<proteinExistence type="inferred from homology"/>
<dbReference type="Gene3D" id="3.90.550.10">
    <property type="entry name" value="Spore Coat Polysaccharide Biosynthesis Protein SpsA, Chain A"/>
    <property type="match status" value="1"/>
</dbReference>